<dbReference type="Gene3D" id="3.90.550.10">
    <property type="entry name" value="Spore Coat Polysaccharide Biosynthesis Protein SpsA, Chain A"/>
    <property type="match status" value="1"/>
</dbReference>
<sequence>MAPGYRKRVTDLDYTIVIPTTGRENLRTLLAGIEAAGEPRPARIVVADDRPGGDDLRLPSSTVDVEVVRSGGRGPAAARNAGWRHAKSEWIAFLDDDVLIGSDWPRKLVEDLLSLGPETAASQARLVVPLPPDRRPTDDERGTAGLETARWITADMAYRRSVLAEVGGFDERFPRAYREDSDLALKVAKAGHLIARGERVTVHPPKRSGPLASLRAQRGNADDALMRHEHGVLWRQQTDAGHGRLERHAVATVSAAGAVALFALGRRKAAAAAAGLWAGLTAEFAARRIAPGPLTPGEVGRMLLTSVLIPPAACYHRLRGELKHRLSRRPQALLFDRDDTLIVDVPYLDDPDGVRPVPGAGDLLRAVRAAGIRIGVVSNQSGVAKGLITPDRLAAVNARVEEMLGPFGTWQVCVHDDGDGCACRKPAPGLVRQAAEALGVDVRRCVVIGDTGADVDAALAAGARGILIPTARTQPEEIERARRRATVARDLAEAVHLAVAGSR</sequence>
<keyword evidence="4" id="KW-0479">Metal-binding</keyword>
<dbReference type="EMBL" id="CP008953">
    <property type="protein sequence ID" value="AIG77552.1"/>
    <property type="molecule type" value="Genomic_DNA"/>
</dbReference>
<dbReference type="PANTHER" id="PTHR42891:SF1">
    <property type="entry name" value="D-GLYCERO-BETA-D-MANNO-HEPTOSE-1,7-BISPHOSPHATE 7-PHOSPHATASE"/>
    <property type="match status" value="1"/>
</dbReference>
<dbReference type="HOGENOM" id="CLU_546152_0_0_11"/>
<keyword evidence="3" id="KW-0963">Cytoplasm</keyword>
<evidence type="ECO:0000259" key="8">
    <source>
        <dbReference type="Pfam" id="PF00535"/>
    </source>
</evidence>
<dbReference type="InterPro" id="IPR006549">
    <property type="entry name" value="HAD-SF_hydro_IIIA"/>
</dbReference>
<dbReference type="NCBIfam" id="TIGR01656">
    <property type="entry name" value="Histidinol-ppas"/>
    <property type="match status" value="1"/>
</dbReference>
<evidence type="ECO:0000313" key="10">
    <source>
        <dbReference type="Proteomes" id="UP000028492"/>
    </source>
</evidence>
<dbReference type="SUPFAM" id="SSF56784">
    <property type="entry name" value="HAD-like"/>
    <property type="match status" value="1"/>
</dbReference>
<dbReference type="GO" id="GO:0046872">
    <property type="term" value="F:metal ion binding"/>
    <property type="evidence" value="ECO:0007669"/>
    <property type="project" value="UniProtKB-KW"/>
</dbReference>
<comment type="similarity">
    <text evidence="2">Belongs to the GmhB family.</text>
</comment>
<keyword evidence="10" id="KW-1185">Reference proteome</keyword>
<evidence type="ECO:0000256" key="2">
    <source>
        <dbReference type="ARBA" id="ARBA00005628"/>
    </source>
</evidence>
<organism evidence="9 10">
    <name type="scientific">Amycolatopsis japonica</name>
    <dbReference type="NCBI Taxonomy" id="208439"/>
    <lineage>
        <taxon>Bacteria</taxon>
        <taxon>Bacillati</taxon>
        <taxon>Actinomycetota</taxon>
        <taxon>Actinomycetes</taxon>
        <taxon>Pseudonocardiales</taxon>
        <taxon>Pseudonocardiaceae</taxon>
        <taxon>Amycolatopsis</taxon>
        <taxon>Amycolatopsis japonica group</taxon>
    </lineage>
</organism>
<dbReference type="InterPro" id="IPR029044">
    <property type="entry name" value="Nucleotide-diphossugar_trans"/>
</dbReference>
<evidence type="ECO:0000256" key="5">
    <source>
        <dbReference type="ARBA" id="ARBA00022801"/>
    </source>
</evidence>
<dbReference type="CDD" id="cd07503">
    <property type="entry name" value="HAD_HisB-N"/>
    <property type="match status" value="1"/>
</dbReference>
<evidence type="ECO:0000256" key="4">
    <source>
        <dbReference type="ARBA" id="ARBA00022723"/>
    </source>
</evidence>
<dbReference type="Gene3D" id="3.40.50.1000">
    <property type="entry name" value="HAD superfamily/HAD-like"/>
    <property type="match status" value="1"/>
</dbReference>
<dbReference type="STRING" id="208439.AJAP_23505"/>
<dbReference type="eggNOG" id="COG0241">
    <property type="taxonomic scope" value="Bacteria"/>
</dbReference>
<name>A0A075UTP1_9PSEU</name>
<dbReference type="InterPro" id="IPR036412">
    <property type="entry name" value="HAD-like_sf"/>
</dbReference>
<dbReference type="Proteomes" id="UP000028492">
    <property type="component" value="Chromosome"/>
</dbReference>
<dbReference type="GO" id="GO:0016791">
    <property type="term" value="F:phosphatase activity"/>
    <property type="evidence" value="ECO:0007669"/>
    <property type="project" value="InterPro"/>
</dbReference>
<dbReference type="InterPro" id="IPR023214">
    <property type="entry name" value="HAD_sf"/>
</dbReference>
<dbReference type="GO" id="GO:0005737">
    <property type="term" value="C:cytoplasm"/>
    <property type="evidence" value="ECO:0007669"/>
    <property type="project" value="UniProtKB-SubCell"/>
</dbReference>
<dbReference type="SUPFAM" id="SSF53448">
    <property type="entry name" value="Nucleotide-diphospho-sugar transferases"/>
    <property type="match status" value="1"/>
</dbReference>
<gene>
    <name evidence="9" type="ORF">AJAP_23505</name>
</gene>
<dbReference type="InterPro" id="IPR004446">
    <property type="entry name" value="Heptose_bisP_phosphatase"/>
</dbReference>
<proteinExistence type="inferred from homology"/>
<keyword evidence="6" id="KW-0119">Carbohydrate metabolism</keyword>
<dbReference type="Pfam" id="PF00535">
    <property type="entry name" value="Glycos_transf_2"/>
    <property type="match status" value="1"/>
</dbReference>
<dbReference type="AlphaFoldDB" id="A0A075UTP1"/>
<dbReference type="Pfam" id="PF13242">
    <property type="entry name" value="Hydrolase_like"/>
    <property type="match status" value="1"/>
</dbReference>
<dbReference type="InterPro" id="IPR006543">
    <property type="entry name" value="Histidinol-phos"/>
</dbReference>
<evidence type="ECO:0000256" key="1">
    <source>
        <dbReference type="ARBA" id="ARBA00004496"/>
    </source>
</evidence>
<evidence type="ECO:0000313" key="9">
    <source>
        <dbReference type="EMBL" id="AIG77552.1"/>
    </source>
</evidence>
<accession>A0A075UTP1</accession>
<protein>
    <recommendedName>
        <fullName evidence="7">D,D-heptose 1,7-bisphosphate phosphatase</fullName>
    </recommendedName>
</protein>
<evidence type="ECO:0000256" key="3">
    <source>
        <dbReference type="ARBA" id="ARBA00022490"/>
    </source>
</evidence>
<dbReference type="InterPro" id="IPR006439">
    <property type="entry name" value="HAD-SF_hydro_IA"/>
</dbReference>
<comment type="subcellular location">
    <subcellularLocation>
        <location evidence="1">Cytoplasm</location>
    </subcellularLocation>
</comment>
<dbReference type="NCBIfam" id="TIGR01509">
    <property type="entry name" value="HAD-SF-IA-v3"/>
    <property type="match status" value="1"/>
</dbReference>
<evidence type="ECO:0000256" key="7">
    <source>
        <dbReference type="ARBA" id="ARBA00031828"/>
    </source>
</evidence>
<dbReference type="NCBIfam" id="TIGR01662">
    <property type="entry name" value="HAD-SF-IIIA"/>
    <property type="match status" value="1"/>
</dbReference>
<dbReference type="GO" id="GO:0005975">
    <property type="term" value="P:carbohydrate metabolic process"/>
    <property type="evidence" value="ECO:0007669"/>
    <property type="project" value="InterPro"/>
</dbReference>
<feature type="domain" description="Glycosyltransferase 2-like" evidence="8">
    <location>
        <begin position="15"/>
        <end position="118"/>
    </location>
</feature>
<dbReference type="InterPro" id="IPR001173">
    <property type="entry name" value="Glyco_trans_2-like"/>
</dbReference>
<dbReference type="KEGG" id="aja:AJAP_23505"/>
<dbReference type="PANTHER" id="PTHR42891">
    <property type="entry name" value="D-GLYCERO-BETA-D-MANNO-HEPTOSE-1,7-BISPHOSPHATE 7-PHOSPHATASE"/>
    <property type="match status" value="1"/>
</dbReference>
<dbReference type="eggNOG" id="COG1216">
    <property type="taxonomic scope" value="Bacteria"/>
</dbReference>
<reference evidence="9 10" key="1">
    <citation type="journal article" date="2014" name="J. Biotechnol.">
        <title>Complete genome sequence of the actinobacterium Amycolatopsis japonica MG417-CF17(T) (=DSM 44213T) producing (S,S)-N,N'-ethylenediaminedisuccinic acid.</title>
        <authorList>
            <person name="Stegmann E."/>
            <person name="Albersmeier A."/>
            <person name="Spohn M."/>
            <person name="Gert H."/>
            <person name="Weber T."/>
            <person name="Wohlleben W."/>
            <person name="Kalinowski J."/>
            <person name="Ruckert C."/>
        </authorList>
    </citation>
    <scope>NUCLEOTIDE SEQUENCE [LARGE SCALE GENOMIC DNA]</scope>
    <source>
        <strain evidence="10">MG417-CF17 (DSM 44213)</strain>
    </source>
</reference>
<keyword evidence="5 9" id="KW-0378">Hydrolase</keyword>
<evidence type="ECO:0000256" key="6">
    <source>
        <dbReference type="ARBA" id="ARBA00023277"/>
    </source>
</evidence>